<feature type="region of interest" description="Disordered" evidence="1">
    <location>
        <begin position="1"/>
        <end position="60"/>
    </location>
</feature>
<evidence type="ECO:0000256" key="1">
    <source>
        <dbReference type="SAM" id="MobiDB-lite"/>
    </source>
</evidence>
<dbReference type="Proteomes" id="UP000507979">
    <property type="component" value="Unassembled WGS sequence"/>
</dbReference>
<gene>
    <name evidence="2" type="ORF">LMG26845_03789</name>
</gene>
<dbReference type="EMBL" id="CADIJR010000040">
    <property type="protein sequence ID" value="CAB3671331.1"/>
    <property type="molecule type" value="Genomic_DNA"/>
</dbReference>
<keyword evidence="3" id="KW-1185">Reference proteome</keyword>
<organism evidence="2 3">
    <name type="scientific">Achromobacter insuavis</name>
    <dbReference type="NCBI Taxonomy" id="1287735"/>
    <lineage>
        <taxon>Bacteria</taxon>
        <taxon>Pseudomonadati</taxon>
        <taxon>Pseudomonadota</taxon>
        <taxon>Betaproteobacteria</taxon>
        <taxon>Burkholderiales</taxon>
        <taxon>Alcaligenaceae</taxon>
        <taxon>Achromobacter</taxon>
    </lineage>
</organism>
<accession>A0A6J5AIT7</accession>
<dbReference type="AlphaFoldDB" id="A0A6J5AIT7"/>
<evidence type="ECO:0000313" key="2">
    <source>
        <dbReference type="EMBL" id="CAB3671331.1"/>
    </source>
</evidence>
<reference evidence="2 3" key="1">
    <citation type="submission" date="2020-04" db="EMBL/GenBank/DDBJ databases">
        <authorList>
            <person name="De Canck E."/>
        </authorList>
    </citation>
    <scope>NUCLEOTIDE SEQUENCE [LARGE SCALE GENOMIC DNA]</scope>
    <source>
        <strain evidence="2 3">LMG 26845</strain>
    </source>
</reference>
<evidence type="ECO:0000313" key="3">
    <source>
        <dbReference type="Proteomes" id="UP000507979"/>
    </source>
</evidence>
<protein>
    <submittedName>
        <fullName evidence="2">Uncharacterized protein</fullName>
    </submittedName>
</protein>
<proteinExistence type="predicted"/>
<name>A0A6J5AIT7_9BURK</name>
<feature type="compositionally biased region" description="Low complexity" evidence="1">
    <location>
        <begin position="33"/>
        <end position="50"/>
    </location>
</feature>
<sequence>MPAAGAETPSPLQGETDRKPRPEPPANSASDKAAAMTAPANTAAQDTADTADSRTGGTPS</sequence>